<protein>
    <submittedName>
        <fullName evidence="3">Hpt domain</fullName>
    </submittedName>
</protein>
<dbReference type="AlphaFoldDB" id="A0AAX2JEY4"/>
<feature type="coiled-coil region" evidence="1">
    <location>
        <begin position="84"/>
        <end position="114"/>
    </location>
</feature>
<dbReference type="EMBL" id="LS483487">
    <property type="protein sequence ID" value="SQJ15881.1"/>
    <property type="molecule type" value="Genomic_DNA"/>
</dbReference>
<dbReference type="GO" id="GO:0000160">
    <property type="term" value="P:phosphorelay signal transduction system"/>
    <property type="evidence" value="ECO:0007669"/>
    <property type="project" value="InterPro"/>
</dbReference>
<dbReference type="Proteomes" id="UP000249008">
    <property type="component" value="Chromosome 1"/>
</dbReference>
<feature type="domain" description="HPt" evidence="2">
    <location>
        <begin position="39"/>
        <end position="116"/>
    </location>
</feature>
<evidence type="ECO:0000313" key="4">
    <source>
        <dbReference type="Proteomes" id="UP000249008"/>
    </source>
</evidence>
<dbReference type="InterPro" id="IPR036641">
    <property type="entry name" value="HPT_dom_sf"/>
</dbReference>
<dbReference type="SUPFAM" id="SSF47226">
    <property type="entry name" value="Histidine-containing phosphotransfer domain, HPT domain"/>
    <property type="match status" value="1"/>
</dbReference>
<reference evidence="3 4" key="1">
    <citation type="submission" date="2018-06" db="EMBL/GenBank/DDBJ databases">
        <authorList>
            <consortium name="Pathogen Informatics"/>
            <person name="Doyle S."/>
        </authorList>
    </citation>
    <scope>NUCLEOTIDE SEQUENCE [LARGE SCALE GENOMIC DNA]</scope>
    <source>
        <strain evidence="3 4">NCTC12112</strain>
    </source>
</reference>
<evidence type="ECO:0000256" key="1">
    <source>
        <dbReference type="SAM" id="Coils"/>
    </source>
</evidence>
<dbReference type="Gene3D" id="1.20.120.160">
    <property type="entry name" value="HPT domain"/>
    <property type="match status" value="1"/>
</dbReference>
<organism evidence="3 4">
    <name type="scientific">Fusobacterium ulcerans</name>
    <dbReference type="NCBI Taxonomy" id="861"/>
    <lineage>
        <taxon>Bacteria</taxon>
        <taxon>Fusobacteriati</taxon>
        <taxon>Fusobacteriota</taxon>
        <taxon>Fusobacteriia</taxon>
        <taxon>Fusobacteriales</taxon>
        <taxon>Fusobacteriaceae</taxon>
        <taxon>Fusobacterium</taxon>
    </lineage>
</organism>
<proteinExistence type="predicted"/>
<dbReference type="RefSeq" id="WP_005978609.1">
    <property type="nucleotide sequence ID" value="NZ_BAABXY010000001.1"/>
</dbReference>
<name>A0AAX2JEY4_9FUSO</name>
<accession>A0AAX2JEY4</accession>
<sequence length="119" mass="14606">MNYKEVLKEHGTDIEVTLLRFCQDEKLYKRFLERFFRGENVERIREIYKDEKYQELEIATHTYKGVCGNLGLSKLQKYFEEIREKIRKENYENLEELIEKALKEKKELGEALEKSRDWY</sequence>
<evidence type="ECO:0000259" key="2">
    <source>
        <dbReference type="Pfam" id="PF01627"/>
    </source>
</evidence>
<dbReference type="KEGG" id="ful:C4N20_06325"/>
<evidence type="ECO:0000313" key="3">
    <source>
        <dbReference type="EMBL" id="SQJ15881.1"/>
    </source>
</evidence>
<dbReference type="GeneID" id="78454417"/>
<dbReference type="Pfam" id="PF01627">
    <property type="entry name" value="Hpt"/>
    <property type="match status" value="1"/>
</dbReference>
<gene>
    <name evidence="3" type="ORF">NCTC12112_03155</name>
</gene>
<dbReference type="InterPro" id="IPR008207">
    <property type="entry name" value="Sig_transdc_His_kin_Hpt_dom"/>
</dbReference>
<keyword evidence="1" id="KW-0175">Coiled coil</keyword>